<feature type="compositionally biased region" description="Polar residues" evidence="3">
    <location>
        <begin position="719"/>
        <end position="734"/>
    </location>
</feature>
<evidence type="ECO:0000313" key="6">
    <source>
        <dbReference type="EMBL" id="CDW83547.1"/>
    </source>
</evidence>
<organism evidence="6 7">
    <name type="scientific">Stylonychia lemnae</name>
    <name type="common">Ciliate</name>
    <dbReference type="NCBI Taxonomy" id="5949"/>
    <lineage>
        <taxon>Eukaryota</taxon>
        <taxon>Sar</taxon>
        <taxon>Alveolata</taxon>
        <taxon>Ciliophora</taxon>
        <taxon>Intramacronucleata</taxon>
        <taxon>Spirotrichea</taxon>
        <taxon>Stichotrichia</taxon>
        <taxon>Sporadotrichida</taxon>
        <taxon>Oxytrichidae</taxon>
        <taxon>Stylonychinae</taxon>
        <taxon>Stylonychia</taxon>
    </lineage>
</organism>
<feature type="compositionally biased region" description="Basic and acidic residues" evidence="3">
    <location>
        <begin position="429"/>
        <end position="446"/>
    </location>
</feature>
<feature type="region of interest" description="Disordered" evidence="3">
    <location>
        <begin position="1217"/>
        <end position="1264"/>
    </location>
</feature>
<keyword evidence="7" id="KW-1185">Reference proteome</keyword>
<evidence type="ECO:0000313" key="7">
    <source>
        <dbReference type="Proteomes" id="UP000039865"/>
    </source>
</evidence>
<feature type="compositionally biased region" description="Low complexity" evidence="3">
    <location>
        <begin position="1103"/>
        <end position="1117"/>
    </location>
</feature>
<feature type="region of interest" description="Disordered" evidence="3">
    <location>
        <begin position="1099"/>
        <end position="1130"/>
    </location>
</feature>
<feature type="region of interest" description="Disordered" evidence="3">
    <location>
        <begin position="691"/>
        <end position="734"/>
    </location>
</feature>
<dbReference type="OMA" id="HISHNTT"/>
<feature type="region of interest" description="Disordered" evidence="3">
    <location>
        <begin position="796"/>
        <end position="830"/>
    </location>
</feature>
<evidence type="ECO:0000259" key="5">
    <source>
        <dbReference type="SMART" id="SM01332"/>
    </source>
</evidence>
<accession>A0A078AQM8</accession>
<dbReference type="OrthoDB" id="285802at2759"/>
<dbReference type="Gene3D" id="1.10.472.10">
    <property type="entry name" value="Cyclin-like"/>
    <property type="match status" value="2"/>
</dbReference>
<feature type="compositionally biased region" description="Low complexity" evidence="3">
    <location>
        <begin position="1496"/>
        <end position="1506"/>
    </location>
</feature>
<feature type="region of interest" description="Disordered" evidence="3">
    <location>
        <begin position="1479"/>
        <end position="1521"/>
    </location>
</feature>
<feature type="domain" description="Cyclin C-terminal" evidence="5">
    <location>
        <begin position="284"/>
        <end position="440"/>
    </location>
</feature>
<evidence type="ECO:0000256" key="3">
    <source>
        <dbReference type="SAM" id="MobiDB-lite"/>
    </source>
</evidence>
<evidence type="ECO:0000256" key="2">
    <source>
        <dbReference type="RuleBase" id="RU000383"/>
    </source>
</evidence>
<dbReference type="SMART" id="SM00385">
    <property type="entry name" value="CYCLIN"/>
    <property type="match status" value="2"/>
</dbReference>
<feature type="region of interest" description="Disordered" evidence="3">
    <location>
        <begin position="1014"/>
        <end position="1044"/>
    </location>
</feature>
<feature type="compositionally biased region" description="Polar residues" evidence="3">
    <location>
        <begin position="691"/>
        <end position="711"/>
    </location>
</feature>
<feature type="compositionally biased region" description="Polar residues" evidence="3">
    <location>
        <begin position="902"/>
        <end position="919"/>
    </location>
</feature>
<evidence type="ECO:0000259" key="4">
    <source>
        <dbReference type="SMART" id="SM00385"/>
    </source>
</evidence>
<feature type="compositionally biased region" description="Low complexity" evidence="3">
    <location>
        <begin position="750"/>
        <end position="780"/>
    </location>
</feature>
<dbReference type="SUPFAM" id="SSF47954">
    <property type="entry name" value="Cyclin-like"/>
    <property type="match status" value="2"/>
</dbReference>
<feature type="region of interest" description="Disordered" evidence="3">
    <location>
        <begin position="107"/>
        <end position="126"/>
    </location>
</feature>
<proteinExistence type="inferred from homology"/>
<feature type="compositionally biased region" description="Polar residues" evidence="3">
    <location>
        <begin position="558"/>
        <end position="610"/>
    </location>
</feature>
<reference evidence="6 7" key="1">
    <citation type="submission" date="2014-06" db="EMBL/GenBank/DDBJ databases">
        <authorList>
            <person name="Swart Estienne"/>
        </authorList>
    </citation>
    <scope>NUCLEOTIDE SEQUENCE [LARGE SCALE GENOMIC DNA]</scope>
    <source>
        <strain evidence="6 7">130c</strain>
    </source>
</reference>
<feature type="region of interest" description="Disordered" evidence="3">
    <location>
        <begin position="750"/>
        <end position="784"/>
    </location>
</feature>
<feature type="compositionally biased region" description="Polar residues" evidence="3">
    <location>
        <begin position="1016"/>
        <end position="1044"/>
    </location>
</feature>
<feature type="region of interest" description="Disordered" evidence="3">
    <location>
        <begin position="522"/>
        <end position="610"/>
    </location>
</feature>
<dbReference type="Pfam" id="PF00134">
    <property type="entry name" value="Cyclin_N"/>
    <property type="match status" value="1"/>
</dbReference>
<feature type="compositionally biased region" description="Basic and acidic residues" evidence="3">
    <location>
        <begin position="1292"/>
        <end position="1301"/>
    </location>
</feature>
<feature type="domain" description="Cyclin-like" evidence="4">
    <location>
        <begin position="288"/>
        <end position="396"/>
    </location>
</feature>
<sequence length="1558" mass="175076">MTSVSEVSLILANNLSSSQALFTTYDKIKTPDQNQNMPFKNTINLLRSERLLNKEAKEKQEVSEAWKCICMLSDNVKDLKMIDHLQKRNCQLCGAFIVGNEEEEQNAGFGSQTKRDRYDSSAKKRKSHQKVRALKQKEDFFFADMSPSELYSYLRLEESSQRFKQIQGKFISLSSQQIKTRRVLVDWIFEIGEKLKQRILTTHLAVVFLDILLQDDKIFEKVKQEVLPCACLLLASKFDELDDNIPLIREIQKAQAKQRIIGYDEMVKAEQTVLFKLNWDLFKLTPMHFLQNLIGQGIVFSTDKVQASKSATTNVQDIDEKTLKSVKKHAEFFADLAIQEYDLSKNYRPSVVAISCVVLARKMSKIIPEWNAAGLEELTDYTYDGEVKKCSDKLYKIYQKQFGIVSNNNNSNSKTPNQNQNYQSTNPKSENKASNKHNKENQEKIRSASNQNRGLGLKSQNTINVQSQTHLHLQIKPQVIQEEAEQMHISHNTTRSDDSSTRNSQHVKNILRINLNDGDPYLIFDQGKDKPQTQLASVRKDKPQLLKQPQKSSDETKLTLTNSYTSDPQSPTMMTYSSQMTGENSKITSQNKAQTVQNQSNARSQELSQNSKKVNNLLATSSSNLKANTSNTNVNVSSTSNTLKAIQNNQAQKPRNLSKNKSQNIIQAVTQNNLNGTVAHQTFSSAIKIQPSSTKNNQNGAAPSSQNNHANLNMGRENMPSTKKSSASNAHQSQLSCRINSNIQGISSISTNTNINSSNSNNANTSNNQQVSSSRNKNSSGYQGFQLSGFENICSTMDMSNNNPHQKQDQVLSQKSQLAKKSVGPLSNRTNQQHQILSENHIDTPSGLNKEEQSTNFIEMLPQNSHRHQLSVVQSTINLASNSRLSKRSMDFTSKHKKFESKLQQSSKHQMKNSKQNSHIKLLPNDFQSINSKENSITRVCAFDLTAFSNSNNSAHQTLNKSNAKVNPNNENNTAQAYNAEMAKKAKQLFDRKKSSALRNTTLEEICEFKKDQLVGSPQKQHPVAQTTKNGQVSNTSQPQQNASATQNITNMANQTGSNYIQKNKTYVNKLNQIVKEKKHGQETPSAIQINSSVKTTYVQVTQSNSTRNNQPPSNNNLANEKSAKQDKSQTKQFALINTNPYNSSQMENSNNSSMNAPQEQLLQQFRSIQDTQAINSSIQQQPQILQASQAIISFNSRRASEFKQCDYLKPTLSSMSRAKSVVPQKGKQKDKKQPLTNVQCPLQEENTSFDLSSKNRSPAQRGPIKVYEKYQQLGLSKSGQKRQGSNIRKPQFREEHSNERLRLSNTNIEALTFNASQINLNQTKAVVVSNSSVIGSSTLLQGIPAGNTKRLSLQKQGSSTKNMRLANNANNSKSQRTSVSMSFQNHISTDDTCSQDNQVRRKQAKATLQKSKSKIMSKTLATNKIASQQPSSNIVSARSIGGVAILEEEEHEEAFHTSQSEDEEEEHQLTHEYNFDDECSEQEQDEEETHITHINNGKGNNNHNGYEFSNHEQSINKSDTTDDLKYASQSFTQNNNMNTVSFDATGSDYNIKDLIQQ</sequence>
<feature type="compositionally biased region" description="Acidic residues" evidence="3">
    <location>
        <begin position="1479"/>
        <end position="1489"/>
    </location>
</feature>
<feature type="region of interest" description="Disordered" evidence="3">
    <location>
        <begin position="407"/>
        <end position="455"/>
    </location>
</feature>
<dbReference type="SMART" id="SM01332">
    <property type="entry name" value="Cyclin_C"/>
    <property type="match status" value="1"/>
</dbReference>
<evidence type="ECO:0000256" key="1">
    <source>
        <dbReference type="ARBA" id="ARBA00023127"/>
    </source>
</evidence>
<dbReference type="InterPro" id="IPR006671">
    <property type="entry name" value="Cyclin_N"/>
</dbReference>
<feature type="region of interest" description="Disordered" evidence="3">
    <location>
        <begin position="1276"/>
        <end position="1301"/>
    </location>
</feature>
<feature type="domain" description="Cyclin-like" evidence="4">
    <location>
        <begin position="186"/>
        <end position="275"/>
    </location>
</feature>
<dbReference type="InParanoid" id="A0A078AQM8"/>
<dbReference type="CDD" id="cd20529">
    <property type="entry name" value="CYCLIN_CCNJ-like_rpt2"/>
    <property type="match status" value="1"/>
</dbReference>
<dbReference type="InterPro" id="IPR013763">
    <property type="entry name" value="Cyclin-like_dom"/>
</dbReference>
<feature type="compositionally biased region" description="Low complexity" evidence="3">
    <location>
        <begin position="407"/>
        <end position="421"/>
    </location>
</feature>
<feature type="compositionally biased region" description="Basic and acidic residues" evidence="3">
    <location>
        <begin position="113"/>
        <end position="122"/>
    </location>
</feature>
<dbReference type="EMBL" id="CCKQ01011947">
    <property type="protein sequence ID" value="CDW83547.1"/>
    <property type="molecule type" value="Genomic_DNA"/>
</dbReference>
<dbReference type="InterPro" id="IPR004367">
    <property type="entry name" value="Cyclin_C-dom"/>
</dbReference>
<name>A0A078AQM8_STYLE</name>
<dbReference type="Proteomes" id="UP000039865">
    <property type="component" value="Unassembled WGS sequence"/>
</dbReference>
<dbReference type="Pfam" id="PF02984">
    <property type="entry name" value="Cyclin_C"/>
    <property type="match status" value="1"/>
</dbReference>
<comment type="similarity">
    <text evidence="2">Belongs to the cyclin family.</text>
</comment>
<dbReference type="InterPro" id="IPR036915">
    <property type="entry name" value="Cyclin-like_sf"/>
</dbReference>
<protein>
    <submittedName>
        <fullName evidence="6">N-terminal domain containing protein</fullName>
    </submittedName>
</protein>
<feature type="region of interest" description="Disordered" evidence="3">
    <location>
        <begin position="893"/>
        <end position="920"/>
    </location>
</feature>
<feature type="compositionally biased region" description="Polar residues" evidence="3">
    <location>
        <begin position="1235"/>
        <end position="1259"/>
    </location>
</feature>
<gene>
    <name evidence="6" type="primary">Contig3445.g3687</name>
    <name evidence="6" type="ORF">STYLEM_12595</name>
</gene>
<keyword evidence="1 2" id="KW-0195">Cyclin</keyword>
<feature type="compositionally biased region" description="Polar residues" evidence="3">
    <location>
        <begin position="1276"/>
        <end position="1289"/>
    </location>
</feature>